<evidence type="ECO:0000313" key="3">
    <source>
        <dbReference type="Proteomes" id="UP000217473"/>
    </source>
</evidence>
<name>A0AAX0QTT5_9STAP</name>
<accession>A0AAX0QTT5</accession>
<organism evidence="1 3">
    <name type="scientific">Staphylococcus delphini</name>
    <dbReference type="NCBI Taxonomy" id="53344"/>
    <lineage>
        <taxon>Bacteria</taxon>
        <taxon>Bacillati</taxon>
        <taxon>Bacillota</taxon>
        <taxon>Bacilli</taxon>
        <taxon>Bacillales</taxon>
        <taxon>Staphylococcaceae</taxon>
        <taxon>Staphylococcus</taxon>
        <taxon>Staphylococcus intermedius group</taxon>
    </lineage>
</organism>
<evidence type="ECO:0000313" key="2">
    <source>
        <dbReference type="EMBL" id="RIZ55596.1"/>
    </source>
</evidence>
<reference evidence="1 3" key="1">
    <citation type="journal article" date="2017" name="PLoS ONE">
        <title>Development of a real-time PCR for detection of Staphylococcus pseudintermedius using a novel automated comparison of whole-genome sequences.</title>
        <authorList>
            <person name="Verstappen K.M."/>
            <person name="Huijbregts L."/>
            <person name="Spaninks M."/>
            <person name="Wagenaar J.A."/>
            <person name="Fluit A.C."/>
            <person name="Duim B."/>
        </authorList>
    </citation>
    <scope>NUCLEOTIDE SEQUENCE [LARGE SCALE GENOMIC DNA]</scope>
    <source>
        <strain evidence="1 3">15S02591-1</strain>
    </source>
</reference>
<proteinExistence type="predicted"/>
<dbReference type="Proteomes" id="UP000266198">
    <property type="component" value="Unassembled WGS sequence"/>
</dbReference>
<dbReference type="RefSeq" id="WP_096597246.1">
    <property type="nucleotide sequence ID" value="NZ_LR134263.1"/>
</dbReference>
<keyword evidence="4" id="KW-1185">Reference proteome</keyword>
<protein>
    <submittedName>
        <fullName evidence="1">Uncharacterized protein</fullName>
    </submittedName>
</protein>
<dbReference type="EMBL" id="NIPK01000003">
    <property type="protein sequence ID" value="RIZ55596.1"/>
    <property type="molecule type" value="Genomic_DNA"/>
</dbReference>
<dbReference type="AlphaFoldDB" id="A0AAX0QTT5"/>
<evidence type="ECO:0000313" key="4">
    <source>
        <dbReference type="Proteomes" id="UP000266198"/>
    </source>
</evidence>
<evidence type="ECO:0000313" key="1">
    <source>
        <dbReference type="EMBL" id="PCF50327.1"/>
    </source>
</evidence>
<dbReference type="EMBL" id="MWUR01000009">
    <property type="protein sequence ID" value="PCF50327.1"/>
    <property type="molecule type" value="Genomic_DNA"/>
</dbReference>
<sequence length="78" mass="8134">MKFNDLVKNLQGNPNLIAEYISNPTSVLEMYVLSEEEHDALLSGSFEGLVGLGVSGELAAGVLSGAHSSTCGPIATRI</sequence>
<reference evidence="2 4" key="2">
    <citation type="submission" date="2017-06" db="EMBL/GenBank/DDBJ databases">
        <title>Identification of a new gene, sdsY, involved in staphylococcal internalization in non-professional phagocytic cells (NPPCs).</title>
        <authorList>
            <person name="Maali Y."/>
            <person name="Martins-Simoes P."/>
            <person name="Trouillet-Assant S."/>
            <person name="Laurent F."/>
            <person name="Diot A."/>
            <person name="Verhoeven P."/>
            <person name="Bouvard D."/>
            <person name="Vandenesch F."/>
            <person name="Bes M."/>
        </authorList>
    </citation>
    <scope>NUCLEOTIDE SEQUENCE [LARGE SCALE GENOMIC DNA]</scope>
    <source>
        <strain evidence="2 4">Heidy</strain>
    </source>
</reference>
<dbReference type="Proteomes" id="UP000217473">
    <property type="component" value="Unassembled WGS sequence"/>
</dbReference>
<comment type="caution">
    <text evidence="1">The sequence shown here is derived from an EMBL/GenBank/DDBJ whole genome shotgun (WGS) entry which is preliminary data.</text>
</comment>
<gene>
    <name evidence="1" type="ORF">B5C07_07350</name>
    <name evidence="2" type="ORF">CDL68_02560</name>
</gene>